<proteinExistence type="predicted"/>
<protein>
    <submittedName>
        <fullName evidence="1">Uncharacterized protein</fullName>
    </submittedName>
</protein>
<sequence>MNTILEVPATSPQESKSLRLYTQTTHIAHLASKAQALLLQTTLTATPAFLSLFTSFYEISNVAESAVEELRQLRKDLRRVSACFGGDVAVELVEARGIRCGEFNARVKAKLMEVYETIKRVDACIHMDGDGSAIGDATLELKTVLKDMTHLCWKAVYC</sequence>
<dbReference type="AlphaFoldDB" id="A0A1Y2C9W9"/>
<evidence type="ECO:0000313" key="2">
    <source>
        <dbReference type="Proteomes" id="UP000193642"/>
    </source>
</evidence>
<organism evidence="1 2">
    <name type="scientific">Rhizoclosmatium globosum</name>
    <dbReference type="NCBI Taxonomy" id="329046"/>
    <lineage>
        <taxon>Eukaryota</taxon>
        <taxon>Fungi</taxon>
        <taxon>Fungi incertae sedis</taxon>
        <taxon>Chytridiomycota</taxon>
        <taxon>Chytridiomycota incertae sedis</taxon>
        <taxon>Chytridiomycetes</taxon>
        <taxon>Chytridiales</taxon>
        <taxon>Chytriomycetaceae</taxon>
        <taxon>Rhizoclosmatium</taxon>
    </lineage>
</organism>
<dbReference type="EMBL" id="MCGO01000024">
    <property type="protein sequence ID" value="ORY43832.1"/>
    <property type="molecule type" value="Genomic_DNA"/>
</dbReference>
<accession>A0A1Y2C9W9</accession>
<evidence type="ECO:0000313" key="1">
    <source>
        <dbReference type="EMBL" id="ORY43832.1"/>
    </source>
</evidence>
<gene>
    <name evidence="1" type="ORF">BCR33DRAFT_717467</name>
</gene>
<keyword evidence="2" id="KW-1185">Reference proteome</keyword>
<dbReference type="Proteomes" id="UP000193642">
    <property type="component" value="Unassembled WGS sequence"/>
</dbReference>
<name>A0A1Y2C9W9_9FUNG</name>
<reference evidence="1 2" key="1">
    <citation type="submission" date="2016-07" db="EMBL/GenBank/DDBJ databases">
        <title>Pervasive Adenine N6-methylation of Active Genes in Fungi.</title>
        <authorList>
            <consortium name="DOE Joint Genome Institute"/>
            <person name="Mondo S.J."/>
            <person name="Dannebaum R.O."/>
            <person name="Kuo R.C."/>
            <person name="Labutti K."/>
            <person name="Haridas S."/>
            <person name="Kuo A."/>
            <person name="Salamov A."/>
            <person name="Ahrendt S.R."/>
            <person name="Lipzen A."/>
            <person name="Sullivan W."/>
            <person name="Andreopoulos W.B."/>
            <person name="Clum A."/>
            <person name="Lindquist E."/>
            <person name="Daum C."/>
            <person name="Ramamoorthy G.K."/>
            <person name="Gryganskyi A."/>
            <person name="Culley D."/>
            <person name="Magnuson J.K."/>
            <person name="James T.Y."/>
            <person name="O'Malley M.A."/>
            <person name="Stajich J.E."/>
            <person name="Spatafora J.W."/>
            <person name="Visel A."/>
            <person name="Grigoriev I.V."/>
        </authorList>
    </citation>
    <scope>NUCLEOTIDE SEQUENCE [LARGE SCALE GENOMIC DNA]</scope>
    <source>
        <strain evidence="1 2">JEL800</strain>
    </source>
</reference>
<comment type="caution">
    <text evidence="1">The sequence shown here is derived from an EMBL/GenBank/DDBJ whole genome shotgun (WGS) entry which is preliminary data.</text>
</comment>